<evidence type="ECO:0000313" key="2">
    <source>
        <dbReference type="EMBL" id="KAF5179858.1"/>
    </source>
</evidence>
<keyword evidence="3" id="KW-1185">Reference proteome</keyword>
<dbReference type="OrthoDB" id="1731372at2759"/>
<gene>
    <name evidence="2" type="ORF">FRX31_030555</name>
</gene>
<evidence type="ECO:0000313" key="3">
    <source>
        <dbReference type="Proteomes" id="UP000554482"/>
    </source>
</evidence>
<dbReference type="InterPro" id="IPR036397">
    <property type="entry name" value="RNaseH_sf"/>
</dbReference>
<dbReference type="Proteomes" id="UP000554482">
    <property type="component" value="Unassembled WGS sequence"/>
</dbReference>
<dbReference type="PROSITE" id="PS50994">
    <property type="entry name" value="INTEGRASE"/>
    <property type="match status" value="1"/>
</dbReference>
<dbReference type="SUPFAM" id="SSF53098">
    <property type="entry name" value="Ribonuclease H-like"/>
    <property type="match status" value="1"/>
</dbReference>
<proteinExistence type="predicted"/>
<organism evidence="2 3">
    <name type="scientific">Thalictrum thalictroides</name>
    <name type="common">Rue-anemone</name>
    <name type="synonym">Anemone thalictroides</name>
    <dbReference type="NCBI Taxonomy" id="46969"/>
    <lineage>
        <taxon>Eukaryota</taxon>
        <taxon>Viridiplantae</taxon>
        <taxon>Streptophyta</taxon>
        <taxon>Embryophyta</taxon>
        <taxon>Tracheophyta</taxon>
        <taxon>Spermatophyta</taxon>
        <taxon>Magnoliopsida</taxon>
        <taxon>Ranunculales</taxon>
        <taxon>Ranunculaceae</taxon>
        <taxon>Thalictroideae</taxon>
        <taxon>Thalictrum</taxon>
    </lineage>
</organism>
<name>A0A7J6V599_THATH</name>
<protein>
    <submittedName>
        <fullName evidence="2">Retrovirus-related pol polyprotein</fullName>
    </submittedName>
</protein>
<dbReference type="PANTHER" id="PTHR37984:SF5">
    <property type="entry name" value="PROTEIN NYNRIN-LIKE"/>
    <property type="match status" value="1"/>
</dbReference>
<sequence length="235" mass="27270">MSTKKEKNRLMIPDQLAGALIKESHERYGHCGATKIYQLLKLDCQLSHMYQTIKKITQACDVCQKSKVFNQVTRGPMKNNIPMKPREMVSLDLIGPLPTGQLGAKHILVIMDIFSKHIQVYPLRKARADGIINRIEKRYIPQYGIFKAILTDNGTQFHSRSWTENMTRLGIKIIRTTTYSPEGNPVERANREIGRILRTYCHNKHTNWVQYLKKIEFWINNTTHSITGYTPRELM</sequence>
<dbReference type="PANTHER" id="PTHR37984">
    <property type="entry name" value="PROTEIN CBG26694"/>
    <property type="match status" value="1"/>
</dbReference>
<dbReference type="Gene3D" id="1.10.340.70">
    <property type="match status" value="1"/>
</dbReference>
<comment type="caution">
    <text evidence="2">The sequence shown here is derived from an EMBL/GenBank/DDBJ whole genome shotgun (WGS) entry which is preliminary data.</text>
</comment>
<dbReference type="GO" id="GO:0015074">
    <property type="term" value="P:DNA integration"/>
    <property type="evidence" value="ECO:0007669"/>
    <property type="project" value="InterPro"/>
</dbReference>
<accession>A0A7J6V599</accession>
<evidence type="ECO:0000259" key="1">
    <source>
        <dbReference type="PROSITE" id="PS50994"/>
    </source>
</evidence>
<dbReference type="Gene3D" id="3.30.420.10">
    <property type="entry name" value="Ribonuclease H-like superfamily/Ribonuclease H"/>
    <property type="match status" value="1"/>
</dbReference>
<reference evidence="2 3" key="1">
    <citation type="submission" date="2020-06" db="EMBL/GenBank/DDBJ databases">
        <title>Transcriptomic and genomic resources for Thalictrum thalictroides and T. hernandezii: Facilitating candidate gene discovery in an emerging model plant lineage.</title>
        <authorList>
            <person name="Arias T."/>
            <person name="Riano-Pachon D.M."/>
            <person name="Di Stilio V.S."/>
        </authorList>
    </citation>
    <scope>NUCLEOTIDE SEQUENCE [LARGE SCALE GENOMIC DNA]</scope>
    <source>
        <strain evidence="3">cv. WT478/WT964</strain>
        <tissue evidence="2">Leaves</tissue>
    </source>
</reference>
<dbReference type="InterPro" id="IPR041588">
    <property type="entry name" value="Integrase_H2C2"/>
</dbReference>
<feature type="domain" description="Integrase catalytic" evidence="1">
    <location>
        <begin position="81"/>
        <end position="235"/>
    </location>
</feature>
<dbReference type="GO" id="GO:0003676">
    <property type="term" value="F:nucleic acid binding"/>
    <property type="evidence" value="ECO:0007669"/>
    <property type="project" value="InterPro"/>
</dbReference>
<dbReference type="Pfam" id="PF17921">
    <property type="entry name" value="Integrase_H2C2"/>
    <property type="match status" value="1"/>
</dbReference>
<dbReference type="Pfam" id="PF00665">
    <property type="entry name" value="rve"/>
    <property type="match status" value="1"/>
</dbReference>
<feature type="non-terminal residue" evidence="2">
    <location>
        <position position="235"/>
    </location>
</feature>
<dbReference type="EMBL" id="JABWDY010038231">
    <property type="protein sequence ID" value="KAF5179858.1"/>
    <property type="molecule type" value="Genomic_DNA"/>
</dbReference>
<dbReference type="InterPro" id="IPR012337">
    <property type="entry name" value="RNaseH-like_sf"/>
</dbReference>
<dbReference type="InterPro" id="IPR001584">
    <property type="entry name" value="Integrase_cat-core"/>
</dbReference>
<dbReference type="AlphaFoldDB" id="A0A7J6V599"/>
<dbReference type="InterPro" id="IPR050951">
    <property type="entry name" value="Retrovirus_Pol_polyprotein"/>
</dbReference>